<dbReference type="OrthoDB" id="6247875at2759"/>
<comment type="caution">
    <text evidence="3">The sequence shown here is derived from an EMBL/GenBank/DDBJ whole genome shotgun (WGS) entry which is preliminary data.</text>
</comment>
<dbReference type="Gene3D" id="1.10.30.10">
    <property type="entry name" value="High mobility group box domain"/>
    <property type="match status" value="1"/>
</dbReference>
<evidence type="ECO:0000313" key="4">
    <source>
        <dbReference type="EMBL" id="GES97830.1"/>
    </source>
</evidence>
<evidence type="ECO:0000259" key="2">
    <source>
        <dbReference type="PROSITE" id="PS50118"/>
    </source>
</evidence>
<reference evidence="3 5" key="1">
    <citation type="submission" date="2017-11" db="EMBL/GenBank/DDBJ databases">
        <title>The genome of Rhizophagus clarus HR1 reveals common genetic basis of auxotrophy among arbuscular mycorrhizal fungi.</title>
        <authorList>
            <person name="Kobayashi Y."/>
        </authorList>
    </citation>
    <scope>NUCLEOTIDE SEQUENCE [LARGE SCALE GENOMIC DNA]</scope>
    <source>
        <strain evidence="3 5">HR1</strain>
    </source>
</reference>
<evidence type="ECO:0000256" key="1">
    <source>
        <dbReference type="PROSITE-ProRule" id="PRU00267"/>
    </source>
</evidence>
<feature type="domain" description="HMG box" evidence="2">
    <location>
        <begin position="66"/>
        <end position="134"/>
    </location>
</feature>
<accession>A0A2Z6RWM9</accession>
<proteinExistence type="predicted"/>
<organism evidence="3 5">
    <name type="scientific">Rhizophagus clarus</name>
    <dbReference type="NCBI Taxonomy" id="94130"/>
    <lineage>
        <taxon>Eukaryota</taxon>
        <taxon>Fungi</taxon>
        <taxon>Fungi incertae sedis</taxon>
        <taxon>Mucoromycota</taxon>
        <taxon>Glomeromycotina</taxon>
        <taxon>Glomeromycetes</taxon>
        <taxon>Glomerales</taxon>
        <taxon>Glomeraceae</taxon>
        <taxon>Rhizophagus</taxon>
    </lineage>
</organism>
<dbReference type="GO" id="GO:0005634">
    <property type="term" value="C:nucleus"/>
    <property type="evidence" value="ECO:0007669"/>
    <property type="project" value="UniProtKB-UniRule"/>
</dbReference>
<evidence type="ECO:0000313" key="5">
    <source>
        <dbReference type="Proteomes" id="UP000247702"/>
    </source>
</evidence>
<dbReference type="PROSITE" id="PS50118">
    <property type="entry name" value="HMG_BOX_2"/>
    <property type="match status" value="1"/>
</dbReference>
<protein>
    <submittedName>
        <fullName evidence="4">High mobility group box domain-containing protein</fullName>
    </submittedName>
</protein>
<keyword evidence="1" id="KW-0238">DNA-binding</keyword>
<dbReference type="Pfam" id="PF00505">
    <property type="entry name" value="HMG_box"/>
    <property type="match status" value="1"/>
</dbReference>
<keyword evidence="5" id="KW-1185">Reference proteome</keyword>
<dbReference type="Proteomes" id="UP000247702">
    <property type="component" value="Unassembled WGS sequence"/>
</dbReference>
<dbReference type="GO" id="GO:0003677">
    <property type="term" value="F:DNA binding"/>
    <property type="evidence" value="ECO:0007669"/>
    <property type="project" value="UniProtKB-UniRule"/>
</dbReference>
<dbReference type="InterPro" id="IPR036910">
    <property type="entry name" value="HMG_box_dom_sf"/>
</dbReference>
<dbReference type="InterPro" id="IPR009071">
    <property type="entry name" value="HMG_box_dom"/>
</dbReference>
<dbReference type="SMART" id="SM00398">
    <property type="entry name" value="HMG"/>
    <property type="match status" value="1"/>
</dbReference>
<dbReference type="AlphaFoldDB" id="A0A2Z6RWM9"/>
<dbReference type="EMBL" id="BLAL01000261">
    <property type="protein sequence ID" value="GES97830.1"/>
    <property type="molecule type" value="Genomic_DNA"/>
</dbReference>
<keyword evidence="1" id="KW-0539">Nucleus</keyword>
<dbReference type="Proteomes" id="UP000615446">
    <property type="component" value="Unassembled WGS sequence"/>
</dbReference>
<dbReference type="STRING" id="94130.A0A2Z6RWM9"/>
<dbReference type="CDD" id="cd01389">
    <property type="entry name" value="HMG-box_ROX1-like"/>
    <property type="match status" value="1"/>
</dbReference>
<feature type="DNA-binding region" description="HMG box" evidence="1">
    <location>
        <begin position="66"/>
        <end position="134"/>
    </location>
</feature>
<dbReference type="SUPFAM" id="SSF47095">
    <property type="entry name" value="HMG-box"/>
    <property type="match status" value="1"/>
</dbReference>
<gene>
    <name evidence="4" type="ORF">RCL2_002440000</name>
    <name evidence="3" type="ORF">RclHR1_04180007</name>
</gene>
<evidence type="ECO:0000313" key="3">
    <source>
        <dbReference type="EMBL" id="GBC01400.1"/>
    </source>
</evidence>
<reference evidence="4" key="2">
    <citation type="submission" date="2019-10" db="EMBL/GenBank/DDBJ databases">
        <title>Conservation and host-specific expression of non-tandemly repeated heterogenous ribosome RNA gene in arbuscular mycorrhizal fungi.</title>
        <authorList>
            <person name="Maeda T."/>
            <person name="Kobayashi Y."/>
            <person name="Nakagawa T."/>
            <person name="Ezawa T."/>
            <person name="Yamaguchi K."/>
            <person name="Bino T."/>
            <person name="Nishimoto Y."/>
            <person name="Shigenobu S."/>
            <person name="Kawaguchi M."/>
        </authorList>
    </citation>
    <scope>NUCLEOTIDE SEQUENCE</scope>
    <source>
        <strain evidence="4">HR1</strain>
    </source>
</reference>
<sequence length="191" mass="22694">MEYNYISLLPDDQSSTERKNYNNYLHEEVTQTEFLQIIQNPPCELHLNVDDLLSSSSKSKKHDHKPPRSQNPYILYRRNQSKRRERLGLTNSLGAASKEISEMWRNESPETKKFFQILAAEGDRRHRLRYPDYKYDPIRKNSRFKNVRHRHSNNHKEPKVNTEENASIGQSQSEFVFIPEFPHHTINSTQL</sequence>
<name>A0A2Z6RWM9_9GLOM</name>
<dbReference type="EMBL" id="BEXD01003535">
    <property type="protein sequence ID" value="GBC01400.1"/>
    <property type="molecule type" value="Genomic_DNA"/>
</dbReference>